<dbReference type="SUPFAM" id="SSF54593">
    <property type="entry name" value="Glyoxalase/Bleomycin resistance protein/Dihydroxybiphenyl dioxygenase"/>
    <property type="match status" value="1"/>
</dbReference>
<dbReference type="InterPro" id="IPR051785">
    <property type="entry name" value="MMCE/EMCE_epimerase"/>
</dbReference>
<dbReference type="InterPro" id="IPR017515">
    <property type="entry name" value="MeMalonyl-CoA_epimerase"/>
</dbReference>
<dbReference type="GO" id="GO:0046872">
    <property type="term" value="F:metal ion binding"/>
    <property type="evidence" value="ECO:0007669"/>
    <property type="project" value="UniProtKB-KW"/>
</dbReference>
<dbReference type="PATRIC" id="fig|1429043.3.peg.1736"/>
<proteinExistence type="inferred from homology"/>
<evidence type="ECO:0000256" key="2">
    <source>
        <dbReference type="ARBA" id="ARBA00022723"/>
    </source>
</evidence>
<evidence type="ECO:0000313" key="5">
    <source>
        <dbReference type="Proteomes" id="UP000032233"/>
    </source>
</evidence>
<feature type="domain" description="VOC" evidence="3">
    <location>
        <begin position="5"/>
        <end position="131"/>
    </location>
</feature>
<gene>
    <name evidence="4" type="ORF">X474_08210</name>
</gene>
<dbReference type="Proteomes" id="UP000032233">
    <property type="component" value="Unassembled WGS sequence"/>
</dbReference>
<dbReference type="PROSITE" id="PS51819">
    <property type="entry name" value="VOC"/>
    <property type="match status" value="1"/>
</dbReference>
<dbReference type="GO" id="GO:0004493">
    <property type="term" value="F:methylmalonyl-CoA epimerase activity"/>
    <property type="evidence" value="ECO:0007669"/>
    <property type="project" value="TreeGrafter"/>
</dbReference>
<protein>
    <recommendedName>
        <fullName evidence="3">VOC domain-containing protein</fullName>
    </recommendedName>
</protein>
<evidence type="ECO:0000259" key="3">
    <source>
        <dbReference type="PROSITE" id="PS51819"/>
    </source>
</evidence>
<accession>A0A0D2J8T0</accession>
<reference evidence="4 5" key="1">
    <citation type="submission" date="2013-11" db="EMBL/GenBank/DDBJ databases">
        <title>Metagenomic analysis of a methanogenic consortium involved in long chain n-alkane degradation.</title>
        <authorList>
            <person name="Davidova I.A."/>
            <person name="Callaghan A.V."/>
            <person name="Wawrik B."/>
            <person name="Pruitt S."/>
            <person name="Marks C."/>
            <person name="Duncan K.E."/>
            <person name="Suflita J.M."/>
        </authorList>
    </citation>
    <scope>NUCLEOTIDE SEQUENCE [LARGE SCALE GENOMIC DNA]</scope>
    <source>
        <strain evidence="4 5">SPR</strain>
    </source>
</reference>
<dbReference type="InterPro" id="IPR037523">
    <property type="entry name" value="VOC_core"/>
</dbReference>
<comment type="similarity">
    <text evidence="1">Belongs to the methylmalonyl-CoA epimerase family.</text>
</comment>
<dbReference type="CDD" id="cd07249">
    <property type="entry name" value="MMCE"/>
    <property type="match status" value="1"/>
</dbReference>
<dbReference type="PANTHER" id="PTHR43048:SF3">
    <property type="entry name" value="METHYLMALONYL-COA EPIMERASE, MITOCHONDRIAL"/>
    <property type="match status" value="1"/>
</dbReference>
<organism evidence="4 5">
    <name type="scientific">Dethiosulfatarculus sandiegensis</name>
    <dbReference type="NCBI Taxonomy" id="1429043"/>
    <lineage>
        <taxon>Bacteria</taxon>
        <taxon>Pseudomonadati</taxon>
        <taxon>Thermodesulfobacteriota</taxon>
        <taxon>Desulfarculia</taxon>
        <taxon>Desulfarculales</taxon>
        <taxon>Desulfarculaceae</taxon>
        <taxon>Dethiosulfatarculus</taxon>
    </lineage>
</organism>
<keyword evidence="2" id="KW-0479">Metal-binding</keyword>
<keyword evidence="5" id="KW-1185">Reference proteome</keyword>
<dbReference type="RefSeq" id="WP_044347820.1">
    <property type="nucleotide sequence ID" value="NZ_AZAC01000010.1"/>
</dbReference>
<comment type="caution">
    <text evidence="4">The sequence shown here is derived from an EMBL/GenBank/DDBJ whole genome shotgun (WGS) entry which is preliminary data.</text>
</comment>
<dbReference type="AlphaFoldDB" id="A0A0D2J8T0"/>
<dbReference type="Gene3D" id="3.10.180.10">
    <property type="entry name" value="2,3-Dihydroxybiphenyl 1,2-Dioxygenase, domain 1"/>
    <property type="match status" value="1"/>
</dbReference>
<name>A0A0D2J8T0_9BACT</name>
<dbReference type="OrthoDB" id="332982at2"/>
<dbReference type="GO" id="GO:0046491">
    <property type="term" value="P:L-methylmalonyl-CoA metabolic process"/>
    <property type="evidence" value="ECO:0007669"/>
    <property type="project" value="TreeGrafter"/>
</dbReference>
<dbReference type="NCBIfam" id="TIGR03081">
    <property type="entry name" value="metmalonyl_epim"/>
    <property type="match status" value="1"/>
</dbReference>
<dbReference type="Pfam" id="PF13669">
    <property type="entry name" value="Glyoxalase_4"/>
    <property type="match status" value="1"/>
</dbReference>
<evidence type="ECO:0000313" key="4">
    <source>
        <dbReference type="EMBL" id="KIX14564.1"/>
    </source>
</evidence>
<dbReference type="InterPro" id="IPR029068">
    <property type="entry name" value="Glyas_Bleomycin-R_OHBP_Dase"/>
</dbReference>
<dbReference type="InParanoid" id="A0A0D2J8T0"/>
<dbReference type="STRING" id="1429043.X474_08210"/>
<dbReference type="EMBL" id="AZAC01000010">
    <property type="protein sequence ID" value="KIX14564.1"/>
    <property type="molecule type" value="Genomic_DNA"/>
</dbReference>
<sequence>MKIKRLAHIGIACKDVEDAAKVFTDYLPLEKTSQDTVGELVTGFLPVGETSLELVQSTTPEGTMNKYIAKRGEGIHHIAFEVEDVEQACDELKAKGVPLTSDKPFDGAHGARVLFLHPKVTHGVLIELCQYPEGH</sequence>
<dbReference type="PANTHER" id="PTHR43048">
    <property type="entry name" value="METHYLMALONYL-COA EPIMERASE"/>
    <property type="match status" value="1"/>
</dbReference>
<evidence type="ECO:0000256" key="1">
    <source>
        <dbReference type="ARBA" id="ARBA00009308"/>
    </source>
</evidence>